<dbReference type="GO" id="GO:0002181">
    <property type="term" value="P:cytoplasmic translation"/>
    <property type="evidence" value="ECO:0007669"/>
    <property type="project" value="TreeGrafter"/>
</dbReference>
<dbReference type="RefSeq" id="XP_025354273.1">
    <property type="nucleotide sequence ID" value="XM_025502680.1"/>
</dbReference>
<dbReference type="STRING" id="1280837.A0A316VDB3"/>
<dbReference type="GO" id="GO:0005840">
    <property type="term" value="C:ribosome"/>
    <property type="evidence" value="ECO:0007669"/>
    <property type="project" value="UniProtKB-KW"/>
</dbReference>
<dbReference type="GO" id="GO:0003735">
    <property type="term" value="F:structural constituent of ribosome"/>
    <property type="evidence" value="ECO:0007669"/>
    <property type="project" value="InterPro"/>
</dbReference>
<dbReference type="Pfam" id="PF01776">
    <property type="entry name" value="Ribosomal_L22e"/>
    <property type="match status" value="1"/>
</dbReference>
<evidence type="ECO:0000256" key="2">
    <source>
        <dbReference type="ARBA" id="ARBA00022980"/>
    </source>
</evidence>
<dbReference type="InterPro" id="IPR002671">
    <property type="entry name" value="Ribosomal_eL22"/>
</dbReference>
<keyword evidence="5" id="KW-1185">Reference proteome</keyword>
<dbReference type="FunFam" id="3.30.1360.210:FF:000001">
    <property type="entry name" value="60S ribosomal protein L22 1"/>
    <property type="match status" value="1"/>
</dbReference>
<dbReference type="AlphaFoldDB" id="A0A316VDB3"/>
<dbReference type="FunCoup" id="A0A316VDB3">
    <property type="interactions" value="314"/>
</dbReference>
<name>A0A316VDB3_9BASI</name>
<proteinExistence type="inferred from homology"/>
<accession>A0A316VDB3</accession>
<dbReference type="Proteomes" id="UP000245771">
    <property type="component" value="Unassembled WGS sequence"/>
</dbReference>
<reference evidence="4 5" key="1">
    <citation type="journal article" date="2018" name="Mol. Biol. Evol.">
        <title>Broad Genomic Sampling Reveals a Smut Pathogenic Ancestry of the Fungal Clade Ustilaginomycotina.</title>
        <authorList>
            <person name="Kijpornyongpan T."/>
            <person name="Mondo S.J."/>
            <person name="Barry K."/>
            <person name="Sandor L."/>
            <person name="Lee J."/>
            <person name="Lipzen A."/>
            <person name="Pangilinan J."/>
            <person name="LaButti K."/>
            <person name="Hainaut M."/>
            <person name="Henrissat B."/>
            <person name="Grigoriev I.V."/>
            <person name="Spatafora J.W."/>
            <person name="Aime M.C."/>
        </authorList>
    </citation>
    <scope>NUCLEOTIDE SEQUENCE [LARGE SCALE GENOMIC DNA]</scope>
    <source>
        <strain evidence="4 5">MCA 3882</strain>
    </source>
</reference>
<dbReference type="PANTHER" id="PTHR10064">
    <property type="entry name" value="60S RIBOSOMAL PROTEIN L22"/>
    <property type="match status" value="1"/>
</dbReference>
<dbReference type="GO" id="GO:0005737">
    <property type="term" value="C:cytoplasm"/>
    <property type="evidence" value="ECO:0007669"/>
    <property type="project" value="UniProtKB-ARBA"/>
</dbReference>
<dbReference type="GO" id="GO:0003723">
    <property type="term" value="F:RNA binding"/>
    <property type="evidence" value="ECO:0007669"/>
    <property type="project" value="TreeGrafter"/>
</dbReference>
<dbReference type="PANTHER" id="PTHR10064:SF31">
    <property type="entry name" value="LARGE RIBOSOMAL SUBUNIT PROTEIN EL22A-RELATED"/>
    <property type="match status" value="1"/>
</dbReference>
<keyword evidence="3" id="KW-0687">Ribonucleoprotein</keyword>
<dbReference type="GO" id="GO:1990904">
    <property type="term" value="C:ribonucleoprotein complex"/>
    <property type="evidence" value="ECO:0007669"/>
    <property type="project" value="UniProtKB-KW"/>
</dbReference>
<gene>
    <name evidence="4" type="ORF">FA14DRAFT_67402</name>
</gene>
<evidence type="ECO:0000256" key="1">
    <source>
        <dbReference type="ARBA" id="ARBA00007817"/>
    </source>
</evidence>
<sequence length="120" mass="13686">MAVTKGNQKPTGNKFFIDFSGPANDGILDASGFSQYLQERIKVDNKAGQLGDVIKVQKEGEGKIWITTTIPFSKRYLKYLTKRYLKRSQLRDWLRVVATSKQGFEIKFFNVSADVDEDDE</sequence>
<evidence type="ECO:0000313" key="4">
    <source>
        <dbReference type="EMBL" id="PWN33971.1"/>
    </source>
</evidence>
<dbReference type="OrthoDB" id="10259820at2759"/>
<dbReference type="InParanoid" id="A0A316VDB3"/>
<dbReference type="Gene3D" id="3.30.1360.210">
    <property type="match status" value="1"/>
</dbReference>
<protein>
    <submittedName>
        <fullName evidence="4">Putative ribosomal protein L22</fullName>
    </submittedName>
</protein>
<evidence type="ECO:0000313" key="5">
    <source>
        <dbReference type="Proteomes" id="UP000245771"/>
    </source>
</evidence>
<dbReference type="EMBL" id="KZ819604">
    <property type="protein sequence ID" value="PWN33971.1"/>
    <property type="molecule type" value="Genomic_DNA"/>
</dbReference>
<dbReference type="InterPro" id="IPR038526">
    <property type="entry name" value="Ribosomal_eL22_sf"/>
</dbReference>
<comment type="similarity">
    <text evidence="1">Belongs to the eukaryotic ribosomal protein eL22 family.</text>
</comment>
<organism evidence="4 5">
    <name type="scientific">Meira miltonrushii</name>
    <dbReference type="NCBI Taxonomy" id="1280837"/>
    <lineage>
        <taxon>Eukaryota</taxon>
        <taxon>Fungi</taxon>
        <taxon>Dikarya</taxon>
        <taxon>Basidiomycota</taxon>
        <taxon>Ustilaginomycotina</taxon>
        <taxon>Exobasidiomycetes</taxon>
        <taxon>Exobasidiales</taxon>
        <taxon>Brachybasidiaceae</taxon>
        <taxon>Meira</taxon>
    </lineage>
</organism>
<evidence type="ECO:0000256" key="3">
    <source>
        <dbReference type="ARBA" id="ARBA00023274"/>
    </source>
</evidence>
<dbReference type="GeneID" id="37024461"/>
<keyword evidence="2 4" id="KW-0689">Ribosomal protein</keyword>